<dbReference type="PROSITE" id="PS51892">
    <property type="entry name" value="SUBTILASE"/>
    <property type="match status" value="1"/>
</dbReference>
<dbReference type="PANTHER" id="PTHR43399">
    <property type="entry name" value="SUBTILISIN-RELATED"/>
    <property type="match status" value="1"/>
</dbReference>
<dbReference type="InterPro" id="IPR051048">
    <property type="entry name" value="Peptidase_S8/S53_subtilisin"/>
</dbReference>
<evidence type="ECO:0000256" key="4">
    <source>
        <dbReference type="ARBA" id="ARBA00022825"/>
    </source>
</evidence>
<feature type="domain" description="Peptidase S8/S53" evidence="5">
    <location>
        <begin position="65"/>
        <end position="204"/>
    </location>
</feature>
<proteinExistence type="inferred from homology"/>
<dbReference type="EMBL" id="BARS01005898">
    <property type="protein sequence ID" value="GAF80346.1"/>
    <property type="molecule type" value="Genomic_DNA"/>
</dbReference>
<dbReference type="Gene3D" id="2.60.120.200">
    <property type="match status" value="1"/>
</dbReference>
<comment type="caution">
    <text evidence="6">The sequence shown here is derived from an EMBL/GenBank/DDBJ whole genome shotgun (WGS) entry which is preliminary data.</text>
</comment>
<dbReference type="InterPro" id="IPR036852">
    <property type="entry name" value="Peptidase_S8/S53_dom_sf"/>
</dbReference>
<protein>
    <recommendedName>
        <fullName evidence="5">Peptidase S8/S53 domain-containing protein</fullName>
    </recommendedName>
</protein>
<gene>
    <name evidence="6" type="ORF">S01H1_11562</name>
</gene>
<dbReference type="Pfam" id="PF00082">
    <property type="entry name" value="Peptidase_S8"/>
    <property type="match status" value="1"/>
</dbReference>
<comment type="similarity">
    <text evidence="1">Belongs to the peptidase S8 family.</text>
</comment>
<dbReference type="Gene3D" id="2.60.120.380">
    <property type="match status" value="1"/>
</dbReference>
<reference evidence="6" key="1">
    <citation type="journal article" date="2014" name="Front. Microbiol.">
        <title>High frequency of phylogenetically diverse reductive dehalogenase-homologous genes in deep subseafloor sedimentary metagenomes.</title>
        <authorList>
            <person name="Kawai M."/>
            <person name="Futagami T."/>
            <person name="Toyoda A."/>
            <person name="Takaki Y."/>
            <person name="Nishi S."/>
            <person name="Hori S."/>
            <person name="Arai W."/>
            <person name="Tsubouchi T."/>
            <person name="Morono Y."/>
            <person name="Uchiyama I."/>
            <person name="Ito T."/>
            <person name="Fujiyama A."/>
            <person name="Inagaki F."/>
            <person name="Takami H."/>
        </authorList>
    </citation>
    <scope>NUCLEOTIDE SEQUENCE</scope>
    <source>
        <strain evidence="6">Expedition CK06-06</strain>
    </source>
</reference>
<evidence type="ECO:0000256" key="2">
    <source>
        <dbReference type="ARBA" id="ARBA00022670"/>
    </source>
</evidence>
<dbReference type="Gene3D" id="3.40.50.200">
    <property type="entry name" value="Peptidase S8/S53 domain"/>
    <property type="match status" value="1"/>
</dbReference>
<keyword evidence="2" id="KW-0645">Protease</keyword>
<dbReference type="SUPFAM" id="SSF49899">
    <property type="entry name" value="Concanavalin A-like lectins/glucanases"/>
    <property type="match status" value="1"/>
</dbReference>
<feature type="non-terminal residue" evidence="6">
    <location>
        <position position="427"/>
    </location>
</feature>
<dbReference type="PROSITE" id="PS00138">
    <property type="entry name" value="SUBTILASE_SER"/>
    <property type="match status" value="1"/>
</dbReference>
<dbReference type="InterPro" id="IPR008979">
    <property type="entry name" value="Galactose-bd-like_sf"/>
</dbReference>
<organism evidence="6">
    <name type="scientific">marine sediment metagenome</name>
    <dbReference type="NCBI Taxonomy" id="412755"/>
    <lineage>
        <taxon>unclassified sequences</taxon>
        <taxon>metagenomes</taxon>
        <taxon>ecological metagenomes</taxon>
    </lineage>
</organism>
<evidence type="ECO:0000313" key="6">
    <source>
        <dbReference type="EMBL" id="GAF80346.1"/>
    </source>
</evidence>
<feature type="non-terminal residue" evidence="6">
    <location>
        <position position="1"/>
    </location>
</feature>
<dbReference type="PANTHER" id="PTHR43399:SF4">
    <property type="entry name" value="CELL WALL-ASSOCIATED PROTEASE"/>
    <property type="match status" value="1"/>
</dbReference>
<dbReference type="InterPro" id="IPR023828">
    <property type="entry name" value="Peptidase_S8_Ser-AS"/>
</dbReference>
<dbReference type="SUPFAM" id="SSF49785">
    <property type="entry name" value="Galactose-binding domain-like"/>
    <property type="match status" value="1"/>
</dbReference>
<accession>X0SYX8</accession>
<evidence type="ECO:0000256" key="3">
    <source>
        <dbReference type="ARBA" id="ARBA00022801"/>
    </source>
</evidence>
<evidence type="ECO:0000256" key="1">
    <source>
        <dbReference type="ARBA" id="ARBA00011073"/>
    </source>
</evidence>
<evidence type="ECO:0000259" key="5">
    <source>
        <dbReference type="Pfam" id="PF00082"/>
    </source>
</evidence>
<dbReference type="GO" id="GO:0004252">
    <property type="term" value="F:serine-type endopeptidase activity"/>
    <property type="evidence" value="ECO:0007669"/>
    <property type="project" value="InterPro"/>
</dbReference>
<sequence>DHFGRYSSYAKEWDEICYNAPYYLPFRVSGNDRGDKAPSTGVTFSYWYNDVLHTKAYDPATDPYNDGWDNGGFDTIPQRAVSKNVMTVGAVDDAVLNGSRYLPEATMTNFSGWGPTDDGRIKPDVVGNGKSLYTTDGDHNTDYETVSGTSLSTPNISGSAILLIEYYGELFTGQAMRASTLKGLIIHTADDLGNPGPDYKYGWGLMNTEAAAALIKEHKDFPSDNMIVEAALDTGNTGDTYAVDWDGTGEFRATLCWTDPPGTESEVLDDTSSKLVNDLDLRITGPGGSPTYNPYTLNPANPSVAATTGDNTLDNVEQVYIPATGLAGTYTVKVSYIGTLTNGTQAYSLITAADEYVCCPTTISSYPYAEGFEDGFGYWVNADGDDIDWTRHTGSTPSTNTGPSSAYEGSYYLYIESTSPNNPDKIA</sequence>
<dbReference type="GO" id="GO:0006508">
    <property type="term" value="P:proteolysis"/>
    <property type="evidence" value="ECO:0007669"/>
    <property type="project" value="UniProtKB-KW"/>
</dbReference>
<keyword evidence="4" id="KW-0720">Serine protease</keyword>
<dbReference type="InterPro" id="IPR000209">
    <property type="entry name" value="Peptidase_S8/S53_dom"/>
</dbReference>
<dbReference type="SUPFAM" id="SSF52743">
    <property type="entry name" value="Subtilisin-like"/>
    <property type="match status" value="1"/>
</dbReference>
<name>X0SYX8_9ZZZZ</name>
<dbReference type="AlphaFoldDB" id="X0SYX8"/>
<keyword evidence="3" id="KW-0378">Hydrolase</keyword>
<dbReference type="InterPro" id="IPR013320">
    <property type="entry name" value="ConA-like_dom_sf"/>
</dbReference>